<dbReference type="InterPro" id="IPR014729">
    <property type="entry name" value="Rossmann-like_a/b/a_fold"/>
</dbReference>
<comment type="similarity">
    <text evidence="1">Belongs to the universal stress protein A family.</text>
</comment>
<dbReference type="InterPro" id="IPR006016">
    <property type="entry name" value="UspA"/>
</dbReference>
<dbReference type="SUPFAM" id="SSF52402">
    <property type="entry name" value="Adenine nucleotide alpha hydrolases-like"/>
    <property type="match status" value="1"/>
</dbReference>
<dbReference type="PRINTS" id="PR01438">
    <property type="entry name" value="UNVRSLSTRESS"/>
</dbReference>
<name>A0ABW3N3U6_9MICO</name>
<evidence type="ECO:0000313" key="3">
    <source>
        <dbReference type="EMBL" id="MFD1056095.1"/>
    </source>
</evidence>
<evidence type="ECO:0000313" key="4">
    <source>
        <dbReference type="Proteomes" id="UP001597046"/>
    </source>
</evidence>
<evidence type="ECO:0000256" key="1">
    <source>
        <dbReference type="ARBA" id="ARBA00008791"/>
    </source>
</evidence>
<gene>
    <name evidence="3" type="ORF">ACFQ2V_17425</name>
</gene>
<sequence>MSVAVAHQVSATATRALQEGAREAAFRQVRLDIIHVVDSLDEDIAEANRAGISDAIEKALADDSLLSGITWDLHLVASKPGVPDVASAILGKIKEIAPDLVVIGARRRSPVGKAFLGSVTQNILLDADVPVLVVKSPR</sequence>
<proteinExistence type="inferred from homology"/>
<dbReference type="Gene3D" id="3.40.50.620">
    <property type="entry name" value="HUPs"/>
    <property type="match status" value="1"/>
</dbReference>
<dbReference type="Pfam" id="PF00582">
    <property type="entry name" value="Usp"/>
    <property type="match status" value="1"/>
</dbReference>
<reference evidence="4" key="1">
    <citation type="journal article" date="2019" name="Int. J. Syst. Evol. Microbiol.">
        <title>The Global Catalogue of Microorganisms (GCM) 10K type strain sequencing project: providing services to taxonomists for standard genome sequencing and annotation.</title>
        <authorList>
            <consortium name="The Broad Institute Genomics Platform"/>
            <consortium name="The Broad Institute Genome Sequencing Center for Infectious Disease"/>
            <person name="Wu L."/>
            <person name="Ma J."/>
        </authorList>
    </citation>
    <scope>NUCLEOTIDE SEQUENCE [LARGE SCALE GENOMIC DNA]</scope>
    <source>
        <strain evidence="4">CCUG 57508</strain>
    </source>
</reference>
<accession>A0ABW3N3U6</accession>
<protein>
    <submittedName>
        <fullName evidence="3">Universal stress protein</fullName>
    </submittedName>
</protein>
<dbReference type="PANTHER" id="PTHR46268">
    <property type="entry name" value="STRESS RESPONSE PROTEIN NHAX"/>
    <property type="match status" value="1"/>
</dbReference>
<dbReference type="PANTHER" id="PTHR46268:SF15">
    <property type="entry name" value="UNIVERSAL STRESS PROTEIN HP_0031"/>
    <property type="match status" value="1"/>
</dbReference>
<dbReference type="CDD" id="cd00293">
    <property type="entry name" value="USP-like"/>
    <property type="match status" value="1"/>
</dbReference>
<dbReference type="EMBL" id="JBHTKH010000015">
    <property type="protein sequence ID" value="MFD1056095.1"/>
    <property type="molecule type" value="Genomic_DNA"/>
</dbReference>
<dbReference type="Proteomes" id="UP001597046">
    <property type="component" value="Unassembled WGS sequence"/>
</dbReference>
<feature type="domain" description="UspA" evidence="2">
    <location>
        <begin position="3"/>
        <end position="135"/>
    </location>
</feature>
<organism evidence="3 4">
    <name type="scientific">Terrabacter terrigena</name>
    <dbReference type="NCBI Taxonomy" id="574718"/>
    <lineage>
        <taxon>Bacteria</taxon>
        <taxon>Bacillati</taxon>
        <taxon>Actinomycetota</taxon>
        <taxon>Actinomycetes</taxon>
        <taxon>Micrococcales</taxon>
        <taxon>Intrasporangiaceae</taxon>
        <taxon>Terrabacter</taxon>
    </lineage>
</organism>
<comment type="caution">
    <text evidence="3">The sequence shown here is derived from an EMBL/GenBank/DDBJ whole genome shotgun (WGS) entry which is preliminary data.</text>
</comment>
<dbReference type="InterPro" id="IPR006015">
    <property type="entry name" value="Universal_stress_UspA"/>
</dbReference>
<keyword evidence="4" id="KW-1185">Reference proteome</keyword>
<evidence type="ECO:0000259" key="2">
    <source>
        <dbReference type="Pfam" id="PF00582"/>
    </source>
</evidence>
<dbReference type="RefSeq" id="WP_386054132.1">
    <property type="nucleotide sequence ID" value="NZ_JBHTKH010000015.1"/>
</dbReference>